<comment type="similarity">
    <text evidence="2">In the C-terminal section; belongs to the class-I pyridoxal-phosphate-dependent aminotransferase family.</text>
</comment>
<dbReference type="Gene3D" id="3.40.640.10">
    <property type="entry name" value="Type I PLP-dependent aspartate aminotransferase-like (Major domain)"/>
    <property type="match status" value="1"/>
</dbReference>
<sequence length="481" mass="54430">MSIPYLYIDRTSSIPIPEQIAEQFISAIRAKRLKPGQSLPTVRELSKSLQISMETAQKAYQLLKKDGWITSKPRHGTTVSAHLPQSTPMLAPKRHAKRLALLQTLKAFKQIPGLYPVSGISLPPDPVLLQALKEVSNQALDSSLKVEESDPFGVSDLRSKIQGLLVERGIWSDLSSLCIFNGSQQAIWLIADLLLKPGDIVVIPETCYLPIKEIFQSKGAQVVSIRQVSDGIDLDHLEQICQKKSISLLFTMPNGHYPTGASWSEEKKRAVIALAQKRNFPILEDDFYAELYYTPIPPTTLYALATNMAPNVSIFYTSSFHMLIHTNIRLGYLIVPEPYVEIMHHAKSLVDKTASVFTQYLLLHLWEKINFPNYLKQLRQRLKTARNQMLESLERWLPPGYTFSSPQVGITTWVHPPHPMDETRFIEQCLAEHVFVMPGEAFAVEQPVPGFQVNFGKIPPEILDQAIQRIGKILRRYHSSY</sequence>
<dbReference type="AlphaFoldDB" id="A0A1I3TH54"/>
<evidence type="ECO:0000256" key="6">
    <source>
        <dbReference type="ARBA" id="ARBA00023125"/>
    </source>
</evidence>
<keyword evidence="3 9" id="KW-0032">Aminotransferase</keyword>
<keyword evidence="9" id="KW-0808">Transferase</keyword>
<dbReference type="GO" id="GO:0003677">
    <property type="term" value="F:DNA binding"/>
    <property type="evidence" value="ECO:0007669"/>
    <property type="project" value="UniProtKB-KW"/>
</dbReference>
<protein>
    <submittedName>
        <fullName evidence="9">DNA-binding transcriptional regulator, MocR family, contains an aminotransferase domain</fullName>
    </submittedName>
</protein>
<dbReference type="RefSeq" id="WP_093231105.1">
    <property type="nucleotide sequence ID" value="NZ_FORR01000017.1"/>
</dbReference>
<keyword evidence="7" id="KW-0804">Transcription</keyword>
<dbReference type="InterPro" id="IPR051446">
    <property type="entry name" value="HTH_trans_reg/aminotransferase"/>
</dbReference>
<dbReference type="SMART" id="SM00345">
    <property type="entry name" value="HTH_GNTR"/>
    <property type="match status" value="1"/>
</dbReference>
<accession>A0A1I3TH54</accession>
<dbReference type="OrthoDB" id="9808770at2"/>
<name>A0A1I3TH54_9BACL</name>
<keyword evidence="4" id="KW-0663">Pyridoxal phosphate</keyword>
<dbReference type="STRING" id="46223.SAMN05421852_11715"/>
<evidence type="ECO:0000256" key="3">
    <source>
        <dbReference type="ARBA" id="ARBA00022576"/>
    </source>
</evidence>
<evidence type="ECO:0000256" key="7">
    <source>
        <dbReference type="ARBA" id="ARBA00023163"/>
    </source>
</evidence>
<dbReference type="SUPFAM" id="SSF53383">
    <property type="entry name" value="PLP-dependent transferases"/>
    <property type="match status" value="1"/>
</dbReference>
<evidence type="ECO:0000256" key="5">
    <source>
        <dbReference type="ARBA" id="ARBA00023015"/>
    </source>
</evidence>
<organism evidence="9 10">
    <name type="scientific">Thermoflavimicrobium dichotomicum</name>
    <dbReference type="NCBI Taxonomy" id="46223"/>
    <lineage>
        <taxon>Bacteria</taxon>
        <taxon>Bacillati</taxon>
        <taxon>Bacillota</taxon>
        <taxon>Bacilli</taxon>
        <taxon>Bacillales</taxon>
        <taxon>Thermoactinomycetaceae</taxon>
        <taxon>Thermoflavimicrobium</taxon>
    </lineage>
</organism>
<evidence type="ECO:0000313" key="9">
    <source>
        <dbReference type="EMBL" id="SFJ68847.1"/>
    </source>
</evidence>
<dbReference type="InterPro" id="IPR000524">
    <property type="entry name" value="Tscrpt_reg_HTH_GntR"/>
</dbReference>
<evidence type="ECO:0000256" key="2">
    <source>
        <dbReference type="ARBA" id="ARBA00005384"/>
    </source>
</evidence>
<dbReference type="Proteomes" id="UP000199545">
    <property type="component" value="Unassembled WGS sequence"/>
</dbReference>
<dbReference type="InterPro" id="IPR015422">
    <property type="entry name" value="PyrdxlP-dep_Trfase_small"/>
</dbReference>
<dbReference type="Pfam" id="PF00155">
    <property type="entry name" value="Aminotran_1_2"/>
    <property type="match status" value="1"/>
</dbReference>
<comment type="cofactor">
    <cofactor evidence="1">
        <name>pyridoxal 5'-phosphate</name>
        <dbReference type="ChEBI" id="CHEBI:597326"/>
    </cofactor>
</comment>
<dbReference type="InterPro" id="IPR015421">
    <property type="entry name" value="PyrdxlP-dep_Trfase_major"/>
</dbReference>
<evidence type="ECO:0000256" key="4">
    <source>
        <dbReference type="ARBA" id="ARBA00022898"/>
    </source>
</evidence>
<keyword evidence="6 9" id="KW-0238">DNA-binding</keyword>
<dbReference type="GO" id="GO:0003700">
    <property type="term" value="F:DNA-binding transcription factor activity"/>
    <property type="evidence" value="ECO:0007669"/>
    <property type="project" value="InterPro"/>
</dbReference>
<dbReference type="GO" id="GO:0030170">
    <property type="term" value="F:pyridoxal phosphate binding"/>
    <property type="evidence" value="ECO:0007669"/>
    <property type="project" value="InterPro"/>
</dbReference>
<gene>
    <name evidence="9" type="ORF">SAMN05421852_11715</name>
</gene>
<dbReference type="InterPro" id="IPR004839">
    <property type="entry name" value="Aminotransferase_I/II_large"/>
</dbReference>
<dbReference type="PROSITE" id="PS50949">
    <property type="entry name" value="HTH_GNTR"/>
    <property type="match status" value="1"/>
</dbReference>
<evidence type="ECO:0000313" key="10">
    <source>
        <dbReference type="Proteomes" id="UP000199545"/>
    </source>
</evidence>
<dbReference type="Gene3D" id="3.90.1150.10">
    <property type="entry name" value="Aspartate Aminotransferase, domain 1"/>
    <property type="match status" value="1"/>
</dbReference>
<dbReference type="CDD" id="cd00609">
    <property type="entry name" value="AAT_like"/>
    <property type="match status" value="1"/>
</dbReference>
<dbReference type="EMBL" id="FORR01000017">
    <property type="protein sequence ID" value="SFJ68847.1"/>
    <property type="molecule type" value="Genomic_DNA"/>
</dbReference>
<keyword evidence="10" id="KW-1185">Reference proteome</keyword>
<dbReference type="Pfam" id="PF00392">
    <property type="entry name" value="GntR"/>
    <property type="match status" value="1"/>
</dbReference>
<dbReference type="Gene3D" id="1.10.10.10">
    <property type="entry name" value="Winged helix-like DNA-binding domain superfamily/Winged helix DNA-binding domain"/>
    <property type="match status" value="1"/>
</dbReference>
<reference evidence="9 10" key="1">
    <citation type="submission" date="2016-10" db="EMBL/GenBank/DDBJ databases">
        <authorList>
            <person name="de Groot N.N."/>
        </authorList>
    </citation>
    <scope>NUCLEOTIDE SEQUENCE [LARGE SCALE GENOMIC DNA]</scope>
    <source>
        <strain evidence="9 10">DSM 44778</strain>
    </source>
</reference>
<dbReference type="PANTHER" id="PTHR46577">
    <property type="entry name" value="HTH-TYPE TRANSCRIPTIONAL REGULATORY PROTEIN GABR"/>
    <property type="match status" value="1"/>
</dbReference>
<keyword evidence="5" id="KW-0805">Transcription regulation</keyword>
<evidence type="ECO:0000256" key="1">
    <source>
        <dbReference type="ARBA" id="ARBA00001933"/>
    </source>
</evidence>
<dbReference type="InterPro" id="IPR036388">
    <property type="entry name" value="WH-like_DNA-bd_sf"/>
</dbReference>
<dbReference type="CDD" id="cd07377">
    <property type="entry name" value="WHTH_GntR"/>
    <property type="match status" value="1"/>
</dbReference>
<proteinExistence type="inferred from homology"/>
<dbReference type="GO" id="GO:0008483">
    <property type="term" value="F:transaminase activity"/>
    <property type="evidence" value="ECO:0007669"/>
    <property type="project" value="UniProtKB-KW"/>
</dbReference>
<evidence type="ECO:0000259" key="8">
    <source>
        <dbReference type="PROSITE" id="PS50949"/>
    </source>
</evidence>
<dbReference type="SUPFAM" id="SSF46785">
    <property type="entry name" value="Winged helix' DNA-binding domain"/>
    <property type="match status" value="1"/>
</dbReference>
<dbReference type="PANTHER" id="PTHR46577:SF1">
    <property type="entry name" value="HTH-TYPE TRANSCRIPTIONAL REGULATORY PROTEIN GABR"/>
    <property type="match status" value="1"/>
</dbReference>
<feature type="domain" description="HTH gntR-type" evidence="8">
    <location>
        <begin position="14"/>
        <end position="82"/>
    </location>
</feature>
<dbReference type="InterPro" id="IPR036390">
    <property type="entry name" value="WH_DNA-bd_sf"/>
</dbReference>
<dbReference type="InterPro" id="IPR015424">
    <property type="entry name" value="PyrdxlP-dep_Trfase"/>
</dbReference>